<comment type="caution">
    <text evidence="8">The sequence shown here is derived from an EMBL/GenBank/DDBJ whole genome shotgun (WGS) entry which is preliminary data.</text>
</comment>
<dbReference type="GO" id="GO:0009349">
    <property type="term" value="C:riboflavin synthase complex"/>
    <property type="evidence" value="ECO:0007669"/>
    <property type="project" value="UniProtKB-UniRule"/>
</dbReference>
<organism evidence="8 9">
    <name type="scientific">Spirobacillus cienkowskii</name>
    <dbReference type="NCBI Taxonomy" id="495820"/>
    <lineage>
        <taxon>Bacteria</taxon>
        <taxon>Pseudomonadati</taxon>
        <taxon>Bdellovibrionota</taxon>
        <taxon>Oligoflexia</taxon>
        <taxon>Silvanigrellales</taxon>
        <taxon>Spirobacillus</taxon>
    </lineage>
</organism>
<evidence type="ECO:0000256" key="2">
    <source>
        <dbReference type="ARBA" id="ARBA00007424"/>
    </source>
</evidence>
<feature type="binding site" evidence="7">
    <location>
        <begin position="90"/>
        <end position="92"/>
    </location>
    <ligand>
        <name>5-amino-6-(D-ribitylamino)uracil</name>
        <dbReference type="ChEBI" id="CHEBI:15934"/>
    </ligand>
</feature>
<evidence type="ECO:0000256" key="6">
    <source>
        <dbReference type="ARBA" id="ARBA00048785"/>
    </source>
</evidence>
<keyword evidence="5 7" id="KW-0808">Transferase</keyword>
<evidence type="ECO:0000313" key="8">
    <source>
        <dbReference type="EMBL" id="RDB35449.1"/>
    </source>
</evidence>
<dbReference type="CDD" id="cd09209">
    <property type="entry name" value="Lumazine_synthase-I"/>
    <property type="match status" value="1"/>
</dbReference>
<dbReference type="NCBIfam" id="TIGR00114">
    <property type="entry name" value="lumazine-synth"/>
    <property type="match status" value="1"/>
</dbReference>
<dbReference type="Gene3D" id="3.40.50.960">
    <property type="entry name" value="Lumazine/riboflavin synthase"/>
    <property type="match status" value="1"/>
</dbReference>
<evidence type="ECO:0000256" key="7">
    <source>
        <dbReference type="HAMAP-Rule" id="MF_00178"/>
    </source>
</evidence>
<evidence type="ECO:0000256" key="1">
    <source>
        <dbReference type="ARBA" id="ARBA00004917"/>
    </source>
</evidence>
<dbReference type="Proteomes" id="UP000253934">
    <property type="component" value="Unassembled WGS sequence"/>
</dbReference>
<keyword evidence="9" id="KW-1185">Reference proteome</keyword>
<dbReference type="GO" id="GO:0000906">
    <property type="term" value="F:6,7-dimethyl-8-ribityllumazine synthase activity"/>
    <property type="evidence" value="ECO:0007669"/>
    <property type="project" value="UniProtKB-UniRule"/>
</dbReference>
<dbReference type="AlphaFoldDB" id="A0A369KLD6"/>
<feature type="binding site" evidence="7">
    <location>
        <position position="123"/>
    </location>
    <ligand>
        <name>5-amino-6-(D-ribitylamino)uracil</name>
        <dbReference type="ChEBI" id="CHEBI:15934"/>
    </ligand>
</feature>
<proteinExistence type="inferred from homology"/>
<dbReference type="PANTHER" id="PTHR21058">
    <property type="entry name" value="6,7-DIMETHYL-8-RIBITYLLUMAZINE SYNTHASE DMRL SYNTHASE LUMAZINE SYNTHASE"/>
    <property type="match status" value="1"/>
</dbReference>
<keyword evidence="4 7" id="KW-0686">Riboflavin biosynthesis</keyword>
<accession>A0A369KLD6</accession>
<dbReference type="EMBL" id="QOVW01000085">
    <property type="protein sequence ID" value="RDB35449.1"/>
    <property type="molecule type" value="Genomic_DNA"/>
</dbReference>
<evidence type="ECO:0000256" key="3">
    <source>
        <dbReference type="ARBA" id="ARBA00012664"/>
    </source>
</evidence>
<comment type="catalytic activity">
    <reaction evidence="6 7">
        <text>(2S)-2-hydroxy-3-oxobutyl phosphate + 5-amino-6-(D-ribitylamino)uracil = 6,7-dimethyl-8-(1-D-ribityl)lumazine + phosphate + 2 H2O + H(+)</text>
        <dbReference type="Rhea" id="RHEA:26152"/>
        <dbReference type="ChEBI" id="CHEBI:15377"/>
        <dbReference type="ChEBI" id="CHEBI:15378"/>
        <dbReference type="ChEBI" id="CHEBI:15934"/>
        <dbReference type="ChEBI" id="CHEBI:43474"/>
        <dbReference type="ChEBI" id="CHEBI:58201"/>
        <dbReference type="ChEBI" id="CHEBI:58830"/>
        <dbReference type="EC" id="2.5.1.78"/>
    </reaction>
</comment>
<dbReference type="InterPro" id="IPR034964">
    <property type="entry name" value="LS"/>
</dbReference>
<dbReference type="InterPro" id="IPR002180">
    <property type="entry name" value="LS/RS"/>
</dbReference>
<reference evidence="8" key="1">
    <citation type="submission" date="2018-04" db="EMBL/GenBank/DDBJ databases">
        <title>Draft genome sequence of the Candidatus Spirobacillus cienkowskii, a pathogen of freshwater Daphnia species, reconstructed from hemolymph metagenomic reads.</title>
        <authorList>
            <person name="Bresciani L."/>
            <person name="Lemos L.N."/>
            <person name="Wale N."/>
            <person name="Lin J.Y."/>
            <person name="Fernandes G.R."/>
            <person name="Duffy M.A."/>
            <person name="Rodrigues J.M."/>
        </authorList>
    </citation>
    <scope>NUCLEOTIDE SEQUENCE [LARGE SCALE GENOMIC DNA]</scope>
    <source>
        <strain evidence="8">Binning01</strain>
    </source>
</reference>
<sequence>MLGTLCLCEFFSFGESTLKASDVKIGIVTSRFNEIITSKLLLGAKNLLIRRGINLENIIECEVPGSFEIPLAAQLLIDNKKVHGVVALGAVIKGTTDHYSYVCSSATSGLMNVQLSRSVPVGFGILTCDSMEQAIDRAGGKLGNKGADVADTILEMIMVKSTLLGKI</sequence>
<evidence type="ECO:0000256" key="4">
    <source>
        <dbReference type="ARBA" id="ARBA00022619"/>
    </source>
</evidence>
<dbReference type="EC" id="2.5.1.78" evidence="3 7"/>
<name>A0A369KLD6_9BACT</name>
<evidence type="ECO:0000256" key="5">
    <source>
        <dbReference type="ARBA" id="ARBA00022679"/>
    </source>
</evidence>
<dbReference type="Pfam" id="PF00885">
    <property type="entry name" value="DMRL_synthase"/>
    <property type="match status" value="1"/>
</dbReference>
<protein>
    <recommendedName>
        <fullName evidence="3 7">6,7-dimethyl-8-ribityllumazine synthase</fullName>
        <shortName evidence="7">DMRL synthase</shortName>
        <shortName evidence="7">LS</shortName>
        <shortName evidence="7">Lumazine synthase</shortName>
        <ecNumber evidence="3 7">2.5.1.78</ecNumber>
    </recommendedName>
</protein>
<dbReference type="RefSeq" id="WP_422398004.1">
    <property type="nucleotide sequence ID" value="NZ_CP146516.1"/>
</dbReference>
<gene>
    <name evidence="7" type="primary">ribH</name>
    <name evidence="8" type="ORF">DCC88_10090</name>
</gene>
<feature type="binding site" evidence="7">
    <location>
        <begin position="66"/>
        <end position="68"/>
    </location>
    <ligand>
        <name>5-amino-6-(D-ribitylamino)uracil</name>
        <dbReference type="ChEBI" id="CHEBI:15934"/>
    </ligand>
</feature>
<feature type="binding site" evidence="7">
    <location>
        <position position="137"/>
    </location>
    <ligand>
        <name>(2S)-2-hydroxy-3-oxobutyl phosphate</name>
        <dbReference type="ChEBI" id="CHEBI:58830"/>
    </ligand>
</feature>
<comment type="similarity">
    <text evidence="2 7">Belongs to the DMRL synthase family.</text>
</comment>
<dbReference type="HAMAP" id="MF_00178">
    <property type="entry name" value="Lumazine_synth"/>
    <property type="match status" value="1"/>
</dbReference>
<feature type="binding site" evidence="7">
    <location>
        <begin position="95"/>
        <end position="96"/>
    </location>
    <ligand>
        <name>(2S)-2-hydroxy-3-oxobutyl phosphate</name>
        <dbReference type="ChEBI" id="CHEBI:58830"/>
    </ligand>
</feature>
<evidence type="ECO:0000313" key="9">
    <source>
        <dbReference type="Proteomes" id="UP000253934"/>
    </source>
</evidence>
<comment type="pathway">
    <text evidence="1 7">Cofactor biosynthesis; riboflavin biosynthesis; riboflavin from 2-hydroxy-3-oxobutyl phosphate and 5-amino-6-(D-ribitylamino)uracil: step 1/2.</text>
</comment>
<dbReference type="SUPFAM" id="SSF52121">
    <property type="entry name" value="Lumazine synthase"/>
    <property type="match status" value="1"/>
</dbReference>
<dbReference type="InterPro" id="IPR036467">
    <property type="entry name" value="LS/RS_sf"/>
</dbReference>
<dbReference type="GO" id="GO:0009231">
    <property type="term" value="P:riboflavin biosynthetic process"/>
    <property type="evidence" value="ECO:0007669"/>
    <property type="project" value="UniProtKB-UniRule"/>
</dbReference>
<feature type="active site" description="Proton donor" evidence="7">
    <location>
        <position position="98"/>
    </location>
</feature>
<comment type="function">
    <text evidence="7">Catalyzes the formation of 6,7-dimethyl-8-ribityllumazine by condensation of 5-amino-6-(D-ribitylamino)uracil with 3,4-dihydroxy-2-butanone 4-phosphate. This is the penultimate step in the biosynthesis of riboflavin.</text>
</comment>
<feature type="binding site" evidence="7">
    <location>
        <position position="32"/>
    </location>
    <ligand>
        <name>5-amino-6-(D-ribitylamino)uracil</name>
        <dbReference type="ChEBI" id="CHEBI:15934"/>
    </ligand>
</feature>
<dbReference type="UniPathway" id="UPA00275">
    <property type="reaction ID" value="UER00404"/>
</dbReference>
<dbReference type="PANTHER" id="PTHR21058:SF0">
    <property type="entry name" value="6,7-DIMETHYL-8-RIBITYLLUMAZINE SYNTHASE"/>
    <property type="match status" value="1"/>
</dbReference>